<evidence type="ECO:0000256" key="4">
    <source>
        <dbReference type="ARBA" id="ARBA00022597"/>
    </source>
</evidence>
<feature type="domain" description="PTS EIIC type-3" evidence="11">
    <location>
        <begin position="9"/>
        <end position="428"/>
    </location>
</feature>
<keyword evidence="8 9" id="KW-0472">Membrane</keyword>
<dbReference type="InterPro" id="IPR004796">
    <property type="entry name" value="PTS_IIC_cello"/>
</dbReference>
<accession>A0A2Z2KUB1</accession>
<dbReference type="EMBL" id="CP021780">
    <property type="protein sequence ID" value="ASA23308.1"/>
    <property type="molecule type" value="Genomic_DNA"/>
</dbReference>
<evidence type="ECO:0000256" key="2">
    <source>
        <dbReference type="ARBA" id="ARBA00022448"/>
    </source>
</evidence>
<reference evidence="12 13" key="1">
    <citation type="submission" date="2017-06" db="EMBL/GenBank/DDBJ databases">
        <title>Complete genome sequence of Paenibacillus donghaensis KCTC 13049T isolated from East Sea sediment, South Korea.</title>
        <authorList>
            <person name="Jung B.K."/>
            <person name="Hong S.-J."/>
            <person name="Shin J.-H."/>
        </authorList>
    </citation>
    <scope>NUCLEOTIDE SEQUENCE [LARGE SCALE GENOMIC DNA]</scope>
    <source>
        <strain evidence="12 13">KCTC 13049</strain>
    </source>
</reference>
<dbReference type="NCBIfam" id="TIGR00410">
    <property type="entry name" value="lacE"/>
    <property type="match status" value="1"/>
</dbReference>
<dbReference type="Proteomes" id="UP000249890">
    <property type="component" value="Chromosome"/>
</dbReference>
<feature type="transmembrane region" description="Helical" evidence="10">
    <location>
        <begin position="147"/>
        <end position="173"/>
    </location>
</feature>
<dbReference type="Pfam" id="PF02378">
    <property type="entry name" value="PTS_EIIC"/>
    <property type="match status" value="1"/>
</dbReference>
<dbReference type="PANTHER" id="PTHR33989">
    <property type="match status" value="1"/>
</dbReference>
<dbReference type="GO" id="GO:0009401">
    <property type="term" value="P:phosphoenolpyruvate-dependent sugar phosphotransferase system"/>
    <property type="evidence" value="ECO:0007669"/>
    <property type="project" value="UniProtKB-KW"/>
</dbReference>
<evidence type="ECO:0000256" key="6">
    <source>
        <dbReference type="ARBA" id="ARBA00022692"/>
    </source>
</evidence>
<evidence type="ECO:0000256" key="5">
    <source>
        <dbReference type="ARBA" id="ARBA00022683"/>
    </source>
</evidence>
<dbReference type="InterPro" id="IPR051088">
    <property type="entry name" value="PTS_Sugar-EIIC/EIIB"/>
</dbReference>
<evidence type="ECO:0000313" key="12">
    <source>
        <dbReference type="EMBL" id="ASA23308.1"/>
    </source>
</evidence>
<keyword evidence="7 10" id="KW-1133">Transmembrane helix</keyword>
<feature type="transmembrane region" description="Helical" evidence="10">
    <location>
        <begin position="359"/>
        <end position="377"/>
    </location>
</feature>
<keyword evidence="3 9" id="KW-1003">Cell membrane</keyword>
<keyword evidence="5" id="KW-0598">Phosphotransferase system</keyword>
<feature type="transmembrane region" description="Helical" evidence="10">
    <location>
        <begin position="412"/>
        <end position="429"/>
    </location>
</feature>
<dbReference type="KEGG" id="pdh:B9T62_22380"/>
<keyword evidence="4 9" id="KW-0762">Sugar transport</keyword>
<keyword evidence="2 9" id="KW-0813">Transport</keyword>
<dbReference type="GO" id="GO:0005886">
    <property type="term" value="C:plasma membrane"/>
    <property type="evidence" value="ECO:0007669"/>
    <property type="project" value="UniProtKB-SubCell"/>
</dbReference>
<evidence type="ECO:0000256" key="7">
    <source>
        <dbReference type="ARBA" id="ARBA00022989"/>
    </source>
</evidence>
<evidence type="ECO:0000256" key="8">
    <source>
        <dbReference type="ARBA" id="ARBA00023136"/>
    </source>
</evidence>
<evidence type="ECO:0000256" key="1">
    <source>
        <dbReference type="ARBA" id="ARBA00004651"/>
    </source>
</evidence>
<name>A0A2Z2KUB1_9BACL</name>
<dbReference type="GO" id="GO:1901264">
    <property type="term" value="P:carbohydrate derivative transport"/>
    <property type="evidence" value="ECO:0007669"/>
    <property type="project" value="TreeGrafter"/>
</dbReference>
<dbReference type="InterPro" id="IPR003352">
    <property type="entry name" value="PTS_EIIC"/>
</dbReference>
<feature type="transmembrane region" description="Helical" evidence="10">
    <location>
        <begin position="249"/>
        <end position="274"/>
    </location>
</feature>
<dbReference type="AlphaFoldDB" id="A0A2Z2KUB1"/>
<dbReference type="PIRSF" id="PIRSF006351">
    <property type="entry name" value="PTS_EIIC-Cellobiose"/>
    <property type="match status" value="1"/>
</dbReference>
<dbReference type="PROSITE" id="PS51105">
    <property type="entry name" value="PTS_EIIC_TYPE_3"/>
    <property type="match status" value="1"/>
</dbReference>
<evidence type="ECO:0000259" key="11">
    <source>
        <dbReference type="PROSITE" id="PS51105"/>
    </source>
</evidence>
<proteinExistence type="predicted"/>
<feature type="transmembrane region" description="Helical" evidence="10">
    <location>
        <begin position="89"/>
        <end position="107"/>
    </location>
</feature>
<evidence type="ECO:0000256" key="10">
    <source>
        <dbReference type="SAM" id="Phobius"/>
    </source>
</evidence>
<protein>
    <recommendedName>
        <fullName evidence="9">Permease IIC component</fullName>
    </recommendedName>
</protein>
<feature type="transmembrane region" description="Helical" evidence="10">
    <location>
        <begin position="28"/>
        <end position="49"/>
    </location>
</feature>
<comment type="subcellular location">
    <subcellularLocation>
        <location evidence="1">Cell membrane</location>
        <topology evidence="1">Multi-pass membrane protein</topology>
    </subcellularLocation>
</comment>
<dbReference type="InterPro" id="IPR004501">
    <property type="entry name" value="PTS_EIIC_3"/>
</dbReference>
<feature type="transmembrane region" description="Helical" evidence="10">
    <location>
        <begin position="206"/>
        <end position="229"/>
    </location>
</feature>
<feature type="transmembrane region" description="Helical" evidence="10">
    <location>
        <begin position="119"/>
        <end position="141"/>
    </location>
</feature>
<evidence type="ECO:0000256" key="3">
    <source>
        <dbReference type="ARBA" id="ARBA00022475"/>
    </source>
</evidence>
<dbReference type="GO" id="GO:0008982">
    <property type="term" value="F:protein-N(PI)-phosphohistidine-sugar phosphotransferase activity"/>
    <property type="evidence" value="ECO:0007669"/>
    <property type="project" value="UniProtKB-UniRule"/>
</dbReference>
<dbReference type="OrthoDB" id="1641940at2"/>
<comment type="function">
    <text evidence="9">The phosphoenolpyruvate-dependent sugar phosphotransferase system (PTS), a major carbohydrate active -transport system, catalyzes the phosphorylation of incoming sugar substrates concomitant with their translocation across the cell membrane.</text>
</comment>
<sequence>MLKRFVEIMQNKLAPFGARVANQRHLQAISGGLAAMVPLTLIGAIFNIISTPPVTAEIASNAWIFSGLLNGWIDLATNYGAILKVPYNMTMNLFGLLVSFTIAYKLAASYKMSALSNGIISLCIFFMVAAPITSGVLSSTLAAGGDAAISVIAAANLGTVGIFGAMIIAIITVEVTRFCDRKGLKLTLPDSVPPSVAQAFSSIIPLFLNIILVFGFNVFLMEVTGFNLIDGITKVLSPGLEGVNSPWGMALLISFGMFLWFFGIHGMALVYPLIMPLSIQLITQNAELVAAGQEPIFHAVHTFSYALIGGSGSLIGLVILMIRSKSQQLKVVGKAGVVPALFGINEPIIFGAPVMLNPVMLIPLIFSPVFCATLGYIAGSLGWIEGSYIYLKAYLPIGVGAAIQSMSIKNLIFSWVLVPVSIIIWYPFFKTYEKQLVESEQKNTASVNA</sequence>
<organism evidence="12 13">
    <name type="scientific">Paenibacillus donghaensis</name>
    <dbReference type="NCBI Taxonomy" id="414771"/>
    <lineage>
        <taxon>Bacteria</taxon>
        <taxon>Bacillati</taxon>
        <taxon>Bacillota</taxon>
        <taxon>Bacilli</taxon>
        <taxon>Bacillales</taxon>
        <taxon>Paenibacillaceae</taxon>
        <taxon>Paenibacillus</taxon>
    </lineage>
</organism>
<keyword evidence="13" id="KW-1185">Reference proteome</keyword>
<evidence type="ECO:0000313" key="13">
    <source>
        <dbReference type="Proteomes" id="UP000249890"/>
    </source>
</evidence>
<dbReference type="RefSeq" id="WP_087917303.1">
    <property type="nucleotide sequence ID" value="NZ_CP021780.1"/>
</dbReference>
<keyword evidence="6 10" id="KW-0812">Transmembrane</keyword>
<dbReference type="PANTHER" id="PTHR33989:SF8">
    <property type="entry name" value="PERMEASE IIC COMPONENT"/>
    <property type="match status" value="1"/>
</dbReference>
<gene>
    <name evidence="12" type="ORF">B9T62_22380</name>
</gene>
<feature type="transmembrane region" description="Helical" evidence="10">
    <location>
        <begin position="303"/>
        <end position="322"/>
    </location>
</feature>
<evidence type="ECO:0000256" key="9">
    <source>
        <dbReference type="PIRNR" id="PIRNR006351"/>
    </source>
</evidence>